<dbReference type="RefSeq" id="WP_116576891.1">
    <property type="nucleotide sequence ID" value="NZ_JACBXL010000023.1"/>
</dbReference>
<comment type="caution">
    <text evidence="2">The sequence shown here is derived from an EMBL/GenBank/DDBJ whole genome shotgun (WGS) entry which is preliminary data.</text>
</comment>
<evidence type="ECO:0000313" key="2">
    <source>
        <dbReference type="EMBL" id="MBX3893028.1"/>
    </source>
</evidence>
<organism evidence="2 3">
    <name type="scientific">Ralstonia pickettii</name>
    <name type="common">Burkholderia pickettii</name>
    <dbReference type="NCBI Taxonomy" id="329"/>
    <lineage>
        <taxon>Bacteria</taxon>
        <taxon>Pseudomonadati</taxon>
        <taxon>Pseudomonadota</taxon>
        <taxon>Betaproteobacteria</taxon>
        <taxon>Burkholderiales</taxon>
        <taxon>Burkholderiaceae</taxon>
        <taxon>Ralstonia</taxon>
    </lineage>
</organism>
<accession>A0A9Q3LRK7</accession>
<gene>
    <name evidence="2" type="ORF">DEE74_24470</name>
</gene>
<dbReference type="AlphaFoldDB" id="A0A9Q3LRK7"/>
<evidence type="ECO:0000313" key="3">
    <source>
        <dbReference type="Proteomes" id="UP001199322"/>
    </source>
</evidence>
<name>A0A9Q3LRK7_RALPI</name>
<dbReference type="PROSITE" id="PS50943">
    <property type="entry name" value="HTH_CROC1"/>
    <property type="match status" value="1"/>
</dbReference>
<dbReference type="InterPro" id="IPR010982">
    <property type="entry name" value="Lambda_DNA-bd_dom_sf"/>
</dbReference>
<dbReference type="EMBL" id="QGBI01000032">
    <property type="protein sequence ID" value="MBX3893028.1"/>
    <property type="molecule type" value="Genomic_DNA"/>
</dbReference>
<dbReference type="InterPro" id="IPR001387">
    <property type="entry name" value="Cro/C1-type_HTH"/>
</dbReference>
<dbReference type="SUPFAM" id="SSF47413">
    <property type="entry name" value="lambda repressor-like DNA-binding domains"/>
    <property type="match status" value="1"/>
</dbReference>
<protein>
    <submittedName>
        <fullName evidence="2">Helix-turn-helix domain-containing protein</fullName>
    </submittedName>
</protein>
<dbReference type="GO" id="GO:0003677">
    <property type="term" value="F:DNA binding"/>
    <property type="evidence" value="ECO:0007669"/>
    <property type="project" value="InterPro"/>
</dbReference>
<evidence type="ECO:0000259" key="1">
    <source>
        <dbReference type="PROSITE" id="PS50943"/>
    </source>
</evidence>
<reference evidence="2" key="1">
    <citation type="submission" date="2018-06" db="EMBL/GenBank/DDBJ databases">
        <authorList>
            <person name="O'Rourke A."/>
        </authorList>
    </citation>
    <scope>NUCLEOTIDE SEQUENCE</scope>
    <source>
        <strain evidence="2">132550021-3</strain>
    </source>
</reference>
<dbReference type="Pfam" id="PF01381">
    <property type="entry name" value="HTH_3"/>
    <property type="match status" value="1"/>
</dbReference>
<dbReference type="SMART" id="SM00530">
    <property type="entry name" value="HTH_XRE"/>
    <property type="match status" value="1"/>
</dbReference>
<dbReference type="Gene3D" id="1.10.260.40">
    <property type="entry name" value="lambda repressor-like DNA-binding domains"/>
    <property type="match status" value="1"/>
</dbReference>
<feature type="domain" description="HTH cro/C1-type" evidence="1">
    <location>
        <begin position="26"/>
        <end position="78"/>
    </location>
</feature>
<sequence length="113" mass="13042">MAAEEELEKLKSWTCPEVCHYLAMKVRKHRQAAKISQAEFAQQAGIPLRTYKRFEAHGRANLETFIEVLRAMERTHYLFMLFPSGQRATPVPSIEEKLKTLADRAHLSDTVKN</sequence>
<proteinExistence type="predicted"/>
<dbReference type="Proteomes" id="UP001199322">
    <property type="component" value="Unassembled WGS sequence"/>
</dbReference>
<dbReference type="CDD" id="cd00093">
    <property type="entry name" value="HTH_XRE"/>
    <property type="match status" value="1"/>
</dbReference>